<dbReference type="Proteomes" id="UP000255505">
    <property type="component" value="Plasmid III"/>
</dbReference>
<name>A0A375IS39_9BURK</name>
<protein>
    <submittedName>
        <fullName evidence="1">Uncharacterized protein</fullName>
    </submittedName>
</protein>
<evidence type="ECO:0000313" key="2">
    <source>
        <dbReference type="Proteomes" id="UP000255505"/>
    </source>
</evidence>
<keyword evidence="1" id="KW-0614">Plasmid</keyword>
<sequence length="116" mass="13035">MGIAYCPTILRRRGGGFANCEFEVDRRLEAHDAGIAPGQVTAGYRWYAQYGCLTLSHAQRAEHDEIARRTAYKDRLGLTLEYDVDQLCARAVSFDCLPPEGRLAWKQAAIPQQSLF</sequence>
<accession>A0A375IS39</accession>
<organism evidence="1 2">
    <name type="scientific">Cupriavidus taiwanensis</name>
    <dbReference type="NCBI Taxonomy" id="164546"/>
    <lineage>
        <taxon>Bacteria</taxon>
        <taxon>Pseudomonadati</taxon>
        <taxon>Pseudomonadota</taxon>
        <taxon>Betaproteobacteria</taxon>
        <taxon>Burkholderiales</taxon>
        <taxon>Burkholderiaceae</taxon>
        <taxon>Cupriavidus</taxon>
    </lineage>
</organism>
<proteinExistence type="predicted"/>
<dbReference type="EMBL" id="LT991978">
    <property type="protein sequence ID" value="SPK77503.1"/>
    <property type="molecule type" value="Genomic_DNA"/>
</dbReference>
<evidence type="ECO:0000313" key="1">
    <source>
        <dbReference type="EMBL" id="SPK77503.1"/>
    </source>
</evidence>
<reference evidence="1 2" key="1">
    <citation type="submission" date="2018-01" db="EMBL/GenBank/DDBJ databases">
        <authorList>
            <person name="Gaut B.S."/>
            <person name="Morton B.R."/>
            <person name="Clegg M.T."/>
            <person name="Duvall M.R."/>
        </authorList>
    </citation>
    <scope>NUCLEOTIDE SEQUENCE [LARGE SCALE GENOMIC DNA]</scope>
    <source>
        <strain evidence="1">Cupriavidus taiwanensis LMG 19425</strain>
        <plasmid evidence="2">Plasmid iii</plasmid>
    </source>
</reference>
<geneLocation type="plasmid" evidence="1">
    <name>III</name>
</geneLocation>
<gene>
    <name evidence="1" type="ORF">CT19425_P30352</name>
</gene>
<dbReference type="AlphaFoldDB" id="A0A375IS39"/>